<name>A0A8J5X3K7_ZIZPA</name>
<gene>
    <name evidence="2" type="ORF">GUJ93_ZPchr0013g33788</name>
</gene>
<evidence type="ECO:0000313" key="3">
    <source>
        <dbReference type="Proteomes" id="UP000729402"/>
    </source>
</evidence>
<comment type="caution">
    <text evidence="2">The sequence shown here is derived from an EMBL/GenBank/DDBJ whole genome shotgun (WGS) entry which is preliminary data.</text>
</comment>
<feature type="region of interest" description="Disordered" evidence="1">
    <location>
        <begin position="1"/>
        <end position="45"/>
    </location>
</feature>
<dbReference type="AlphaFoldDB" id="A0A8J5X3K7"/>
<feature type="compositionally biased region" description="Polar residues" evidence="1">
    <location>
        <begin position="11"/>
        <end position="23"/>
    </location>
</feature>
<protein>
    <submittedName>
        <fullName evidence="2">Uncharacterized protein</fullName>
    </submittedName>
</protein>
<evidence type="ECO:0000256" key="1">
    <source>
        <dbReference type="SAM" id="MobiDB-lite"/>
    </source>
</evidence>
<proteinExistence type="predicted"/>
<dbReference type="Proteomes" id="UP000729402">
    <property type="component" value="Unassembled WGS sequence"/>
</dbReference>
<organism evidence="2 3">
    <name type="scientific">Zizania palustris</name>
    <name type="common">Northern wild rice</name>
    <dbReference type="NCBI Taxonomy" id="103762"/>
    <lineage>
        <taxon>Eukaryota</taxon>
        <taxon>Viridiplantae</taxon>
        <taxon>Streptophyta</taxon>
        <taxon>Embryophyta</taxon>
        <taxon>Tracheophyta</taxon>
        <taxon>Spermatophyta</taxon>
        <taxon>Magnoliopsida</taxon>
        <taxon>Liliopsida</taxon>
        <taxon>Poales</taxon>
        <taxon>Poaceae</taxon>
        <taxon>BOP clade</taxon>
        <taxon>Oryzoideae</taxon>
        <taxon>Oryzeae</taxon>
        <taxon>Zizaniinae</taxon>
        <taxon>Zizania</taxon>
    </lineage>
</organism>
<reference evidence="2" key="2">
    <citation type="submission" date="2021-02" db="EMBL/GenBank/DDBJ databases">
        <authorList>
            <person name="Kimball J.A."/>
            <person name="Haas M.W."/>
            <person name="Macchietto M."/>
            <person name="Kono T."/>
            <person name="Duquette J."/>
            <person name="Shao M."/>
        </authorList>
    </citation>
    <scope>NUCLEOTIDE SEQUENCE</scope>
    <source>
        <tissue evidence="2">Fresh leaf tissue</tissue>
    </source>
</reference>
<evidence type="ECO:0000313" key="2">
    <source>
        <dbReference type="EMBL" id="KAG8096697.1"/>
    </source>
</evidence>
<reference evidence="2" key="1">
    <citation type="journal article" date="2021" name="bioRxiv">
        <title>Whole Genome Assembly and Annotation of Northern Wild Rice, Zizania palustris L., Supports a Whole Genome Duplication in the Zizania Genus.</title>
        <authorList>
            <person name="Haas M."/>
            <person name="Kono T."/>
            <person name="Macchietto M."/>
            <person name="Millas R."/>
            <person name="McGilp L."/>
            <person name="Shao M."/>
            <person name="Duquette J."/>
            <person name="Hirsch C.N."/>
            <person name="Kimball J."/>
        </authorList>
    </citation>
    <scope>NUCLEOTIDE SEQUENCE</scope>
    <source>
        <tissue evidence="2">Fresh leaf tissue</tissue>
    </source>
</reference>
<dbReference type="EMBL" id="JAAALK010000079">
    <property type="protein sequence ID" value="KAG8096697.1"/>
    <property type="molecule type" value="Genomic_DNA"/>
</dbReference>
<keyword evidence="3" id="KW-1185">Reference proteome</keyword>
<sequence>MPLFRIPCPSFQGNTHNQSSKQQMHAAPKATLQASKQHPLQAAKHKASQRILAASCYCLMEEKEHASCKLPVEDDEHINNKEDEHNNNKEEDDLDFVSNMFMEPKEQYNGAIEKELPINIKLDF</sequence>
<accession>A0A8J5X3K7</accession>